<dbReference type="Proteomes" id="UP000244896">
    <property type="component" value="Chromosome"/>
</dbReference>
<dbReference type="SMART" id="SM01217">
    <property type="entry name" value="Fn3_like"/>
    <property type="match status" value="1"/>
</dbReference>
<evidence type="ECO:0000313" key="6">
    <source>
        <dbReference type="EMBL" id="AWI09477.1"/>
    </source>
</evidence>
<organism evidence="6 7">
    <name type="scientific">Ereboglobus luteus</name>
    <dbReference type="NCBI Taxonomy" id="1796921"/>
    <lineage>
        <taxon>Bacteria</taxon>
        <taxon>Pseudomonadati</taxon>
        <taxon>Verrucomicrobiota</taxon>
        <taxon>Opitutia</taxon>
        <taxon>Opitutales</taxon>
        <taxon>Opitutaceae</taxon>
        <taxon>Ereboglobus</taxon>
    </lineage>
</organism>
<keyword evidence="3" id="KW-0119">Carbohydrate metabolism</keyword>
<evidence type="ECO:0000313" key="7">
    <source>
        <dbReference type="Proteomes" id="UP000244896"/>
    </source>
</evidence>
<dbReference type="SUPFAM" id="SSF51445">
    <property type="entry name" value="(Trans)glycosidases"/>
    <property type="match status" value="1"/>
</dbReference>
<dbReference type="InterPro" id="IPR050288">
    <property type="entry name" value="Cellulose_deg_GH3"/>
</dbReference>
<dbReference type="KEGG" id="elut:CKA38_09650"/>
<dbReference type="FunFam" id="2.60.40.10:FF:000495">
    <property type="entry name" value="Periplasmic beta-glucosidase"/>
    <property type="match status" value="1"/>
</dbReference>
<keyword evidence="2 4" id="KW-0378">Hydrolase</keyword>
<evidence type="ECO:0000256" key="3">
    <source>
        <dbReference type="ARBA" id="ARBA00023277"/>
    </source>
</evidence>
<dbReference type="Gene3D" id="2.60.40.10">
    <property type="entry name" value="Immunoglobulins"/>
    <property type="match status" value="1"/>
</dbReference>
<reference evidence="6 7" key="1">
    <citation type="journal article" date="2018" name="Syst. Appl. Microbiol.">
        <title>Ereboglobus luteus gen. nov. sp. nov. from cockroach guts, and new insights into the oxygen relationship of the genera Opitutus and Didymococcus (Verrucomicrobia: Opitutaceae).</title>
        <authorList>
            <person name="Tegtmeier D."/>
            <person name="Belitz A."/>
            <person name="Radek R."/>
            <person name="Heimerl T."/>
            <person name="Brune A."/>
        </authorList>
    </citation>
    <scope>NUCLEOTIDE SEQUENCE [LARGE SCALE GENOMIC DNA]</scope>
    <source>
        <strain evidence="6 7">Ho45</strain>
    </source>
</reference>
<dbReference type="Gene3D" id="3.20.20.300">
    <property type="entry name" value="Glycoside hydrolase, family 3, N-terminal domain"/>
    <property type="match status" value="1"/>
</dbReference>
<dbReference type="PANTHER" id="PTHR42715">
    <property type="entry name" value="BETA-GLUCOSIDASE"/>
    <property type="match status" value="1"/>
</dbReference>
<evidence type="ECO:0000259" key="5">
    <source>
        <dbReference type="SMART" id="SM01217"/>
    </source>
</evidence>
<dbReference type="InterPro" id="IPR001764">
    <property type="entry name" value="Glyco_hydro_3_N"/>
</dbReference>
<dbReference type="PROSITE" id="PS00775">
    <property type="entry name" value="GLYCOSYL_HYDROL_F3"/>
    <property type="match status" value="1"/>
</dbReference>
<dbReference type="Pfam" id="PF01915">
    <property type="entry name" value="Glyco_hydro_3_C"/>
    <property type="match status" value="1"/>
</dbReference>
<sequence length="742" mass="79719">MSPLCAADVPLYRDTNQPVEARVNDLLGRMTLEEKIAMCHANTYFTSSGVPRLGVPDLVMSDGPHGVHEERLVHGWASAGRTDDFTTDLPAGTGLAATWNTVLALRYGEVLGAEARARGKDIILGPGVNIARTPLFGRNFEFFGEDPHLVSRITVPYIRGVQAQGVAACVKHFAVNNQEIGAREGIDAVVDRRTLHEIYLPAFKAAVREADVLSVMGAYNKVNGEQACESDTLLNKILKKQWGFTGLVVSDWGGAHSTMGCALGGLDLEMSGRPKRDYDAMYLGRPFREAVGRGRVPESVLDDKVRRILRVMMRIGSLDTNGARPRGAMNTPAHQAVARQVAEEGIVLLKNEGNLLPLDVEKLTRVAVIGGNATRKHSPAGGGLPGGGSSAVKPLYEITPLDGLLARLGSRGVTVTHTAGYSADAAGAAGVSKLVGESGETSIAGEPGENAAIGARGAAVLRERAVAAAREADAVIFVGGFDHSVETEMKDRVDMSLPYGQVELIRALIAANPRTVVILIGGSAMEMDSWVRDARAVLFAPYGGSEGGSALARILAGDVNPSGKLPITLARRLEDYPPHATGDRAMYPGEGHKIQYREGIFVGYRYFDEKNIEPLFCFGHGLSYTQFEYSDLRVEPASGAGVSRTVSFRVTNTGRREGAEVAQVYVSQKNPKITRPVRELRGFEKVFLKPGESRTVTCALNADAFSYYDTERDAWRVSAGDYVIEAGASSRDLRLRTGVSVR</sequence>
<dbReference type="InterPro" id="IPR002772">
    <property type="entry name" value="Glyco_hydro_3_C"/>
</dbReference>
<feature type="domain" description="Fibronectin type III-like" evidence="5">
    <location>
        <begin position="660"/>
        <end position="730"/>
    </location>
</feature>
<evidence type="ECO:0000256" key="4">
    <source>
        <dbReference type="RuleBase" id="RU361161"/>
    </source>
</evidence>
<gene>
    <name evidence="6" type="ORF">CKA38_09650</name>
</gene>
<dbReference type="InterPro" id="IPR017853">
    <property type="entry name" value="GH"/>
</dbReference>
<dbReference type="EMBL" id="CP023004">
    <property type="protein sequence ID" value="AWI09477.1"/>
    <property type="molecule type" value="Genomic_DNA"/>
</dbReference>
<evidence type="ECO:0000256" key="1">
    <source>
        <dbReference type="ARBA" id="ARBA00005336"/>
    </source>
</evidence>
<comment type="similarity">
    <text evidence="1 4">Belongs to the glycosyl hydrolase 3 family.</text>
</comment>
<evidence type="ECO:0000256" key="2">
    <source>
        <dbReference type="ARBA" id="ARBA00022801"/>
    </source>
</evidence>
<dbReference type="InterPro" id="IPR036881">
    <property type="entry name" value="Glyco_hydro_3_C_sf"/>
</dbReference>
<keyword evidence="7" id="KW-1185">Reference proteome</keyword>
<dbReference type="Gene3D" id="3.40.50.1700">
    <property type="entry name" value="Glycoside hydrolase family 3 C-terminal domain"/>
    <property type="match status" value="1"/>
</dbReference>
<keyword evidence="4" id="KW-0326">Glycosidase</keyword>
<dbReference type="InterPro" id="IPR026891">
    <property type="entry name" value="Fn3-like"/>
</dbReference>
<name>A0A2U8E3L3_9BACT</name>
<dbReference type="Pfam" id="PF14310">
    <property type="entry name" value="Fn3-like"/>
    <property type="match status" value="1"/>
</dbReference>
<dbReference type="InterPro" id="IPR013783">
    <property type="entry name" value="Ig-like_fold"/>
</dbReference>
<protein>
    <recommendedName>
        <fullName evidence="5">Fibronectin type III-like domain-containing protein</fullName>
    </recommendedName>
</protein>
<dbReference type="SUPFAM" id="SSF52279">
    <property type="entry name" value="Beta-D-glucan exohydrolase, C-terminal domain"/>
    <property type="match status" value="1"/>
</dbReference>
<dbReference type="AlphaFoldDB" id="A0A2U8E3L3"/>
<dbReference type="InterPro" id="IPR036962">
    <property type="entry name" value="Glyco_hydro_3_N_sf"/>
</dbReference>
<dbReference type="PRINTS" id="PR00133">
    <property type="entry name" value="GLHYDRLASE3"/>
</dbReference>
<dbReference type="InterPro" id="IPR019800">
    <property type="entry name" value="Glyco_hydro_3_AS"/>
</dbReference>
<dbReference type="Pfam" id="PF00933">
    <property type="entry name" value="Glyco_hydro_3"/>
    <property type="match status" value="1"/>
</dbReference>
<accession>A0A2U8E3L3</accession>
<dbReference type="GO" id="GO:0005975">
    <property type="term" value="P:carbohydrate metabolic process"/>
    <property type="evidence" value="ECO:0007669"/>
    <property type="project" value="InterPro"/>
</dbReference>
<dbReference type="OrthoDB" id="9805821at2"/>
<dbReference type="GO" id="GO:0008422">
    <property type="term" value="F:beta-glucosidase activity"/>
    <property type="evidence" value="ECO:0007669"/>
    <property type="project" value="UniProtKB-ARBA"/>
</dbReference>
<proteinExistence type="inferred from homology"/>
<dbReference type="PANTHER" id="PTHR42715:SF10">
    <property type="entry name" value="BETA-GLUCOSIDASE"/>
    <property type="match status" value="1"/>
</dbReference>